<reference evidence="4 5" key="1">
    <citation type="journal article" date="2011" name="PLoS Genet.">
        <title>Genomic analysis of the necrotrophic fungal pathogens Sclerotinia sclerotiorum and Botrytis cinerea.</title>
        <authorList>
            <person name="Amselem J."/>
            <person name="Cuomo C.A."/>
            <person name="van Kan J.A."/>
            <person name="Viaud M."/>
            <person name="Benito E.P."/>
            <person name="Couloux A."/>
            <person name="Coutinho P.M."/>
            <person name="de Vries R.P."/>
            <person name="Dyer P.S."/>
            <person name="Fillinger S."/>
            <person name="Fournier E."/>
            <person name="Gout L."/>
            <person name="Hahn M."/>
            <person name="Kohn L."/>
            <person name="Lapalu N."/>
            <person name="Plummer K.M."/>
            <person name="Pradier J.M."/>
            <person name="Quevillon E."/>
            <person name="Sharon A."/>
            <person name="Simon A."/>
            <person name="ten Have A."/>
            <person name="Tudzynski B."/>
            <person name="Tudzynski P."/>
            <person name="Wincker P."/>
            <person name="Andrew M."/>
            <person name="Anthouard V."/>
            <person name="Beever R.E."/>
            <person name="Beffa R."/>
            <person name="Benoit I."/>
            <person name="Bouzid O."/>
            <person name="Brault B."/>
            <person name="Chen Z."/>
            <person name="Choquer M."/>
            <person name="Collemare J."/>
            <person name="Cotton P."/>
            <person name="Danchin E.G."/>
            <person name="Da Silva C."/>
            <person name="Gautier A."/>
            <person name="Giraud C."/>
            <person name="Giraud T."/>
            <person name="Gonzalez C."/>
            <person name="Grossetete S."/>
            <person name="Guldener U."/>
            <person name="Henrissat B."/>
            <person name="Howlett B.J."/>
            <person name="Kodira C."/>
            <person name="Kretschmer M."/>
            <person name="Lappartient A."/>
            <person name="Leroch M."/>
            <person name="Levis C."/>
            <person name="Mauceli E."/>
            <person name="Neuveglise C."/>
            <person name="Oeser B."/>
            <person name="Pearson M."/>
            <person name="Poulain J."/>
            <person name="Poussereau N."/>
            <person name="Quesneville H."/>
            <person name="Rascle C."/>
            <person name="Schumacher J."/>
            <person name="Segurens B."/>
            <person name="Sexton A."/>
            <person name="Silva E."/>
            <person name="Sirven C."/>
            <person name="Soanes D.M."/>
            <person name="Talbot N.J."/>
            <person name="Templeton M."/>
            <person name="Yandava C."/>
            <person name="Yarden O."/>
            <person name="Zeng Q."/>
            <person name="Rollins J.A."/>
            <person name="Lebrun M.H."/>
            <person name="Dickman M."/>
        </authorList>
    </citation>
    <scope>NUCLEOTIDE SEQUENCE [LARGE SCALE GENOMIC DNA]</scope>
    <source>
        <strain evidence="4 5">B05.10</strain>
    </source>
</reference>
<evidence type="ECO:0000256" key="2">
    <source>
        <dbReference type="ARBA" id="ARBA00022553"/>
    </source>
</evidence>
<accession>A0A384J9V4</accession>
<dbReference type="InterPro" id="IPR042099">
    <property type="entry name" value="ANL_N_sf"/>
</dbReference>
<dbReference type="KEGG" id="bfu:BCIN_02g06290"/>
<dbReference type="RefSeq" id="XP_001550617.2">
    <property type="nucleotide sequence ID" value="XM_001550567.2"/>
</dbReference>
<dbReference type="Pfam" id="PF23562">
    <property type="entry name" value="AMP-binding_C_3"/>
    <property type="match status" value="1"/>
</dbReference>
<dbReference type="Gene3D" id="3.40.50.12780">
    <property type="entry name" value="N-terminal domain of ligase-like"/>
    <property type="match status" value="1"/>
</dbReference>
<dbReference type="AlphaFoldDB" id="A0A384J9V4"/>
<keyword evidence="1" id="KW-0596">Phosphopantetheine</keyword>
<dbReference type="InterPro" id="IPR000873">
    <property type="entry name" value="AMP-dep_synth/lig_dom"/>
</dbReference>
<keyword evidence="5" id="KW-1185">Reference proteome</keyword>
<dbReference type="PANTHER" id="PTHR43439">
    <property type="entry name" value="PHENYLACETATE-COENZYME A LIGASE"/>
    <property type="match status" value="1"/>
</dbReference>
<dbReference type="SUPFAM" id="SSF56801">
    <property type="entry name" value="Acetyl-CoA synthetase-like"/>
    <property type="match status" value="1"/>
</dbReference>
<evidence type="ECO:0000313" key="4">
    <source>
        <dbReference type="EMBL" id="ATZ47339.1"/>
    </source>
</evidence>
<evidence type="ECO:0000256" key="1">
    <source>
        <dbReference type="ARBA" id="ARBA00022450"/>
    </source>
</evidence>
<proteinExistence type="predicted"/>
<dbReference type="OrthoDB" id="429813at2759"/>
<evidence type="ECO:0000313" key="5">
    <source>
        <dbReference type="Proteomes" id="UP000001798"/>
    </source>
</evidence>
<dbReference type="Proteomes" id="UP000001798">
    <property type="component" value="Chromosome 2"/>
</dbReference>
<keyword evidence="2" id="KW-0597">Phosphoprotein</keyword>
<dbReference type="GeneID" id="5431113"/>
<feature type="domain" description="AMP-dependent synthetase/ligase" evidence="3">
    <location>
        <begin position="38"/>
        <end position="370"/>
    </location>
</feature>
<protein>
    <recommendedName>
        <fullName evidence="3">AMP-dependent synthetase/ligase domain-containing protein</fullName>
    </recommendedName>
</protein>
<organism evidence="4 5">
    <name type="scientific">Botryotinia fuckeliana (strain B05.10)</name>
    <name type="common">Noble rot fungus</name>
    <name type="synonym">Botrytis cinerea</name>
    <dbReference type="NCBI Taxonomy" id="332648"/>
    <lineage>
        <taxon>Eukaryota</taxon>
        <taxon>Fungi</taxon>
        <taxon>Dikarya</taxon>
        <taxon>Ascomycota</taxon>
        <taxon>Pezizomycotina</taxon>
        <taxon>Leotiomycetes</taxon>
        <taxon>Helotiales</taxon>
        <taxon>Sclerotiniaceae</taxon>
        <taxon>Botrytis</taxon>
    </lineage>
</organism>
<reference evidence="4 5" key="2">
    <citation type="journal article" date="2012" name="Eukaryot. Cell">
        <title>Genome update of Botrytis cinerea strains B05.10 and T4.</title>
        <authorList>
            <person name="Staats M."/>
            <person name="van Kan J.A."/>
        </authorList>
    </citation>
    <scope>NUCLEOTIDE SEQUENCE [LARGE SCALE GENOMIC DNA]</scope>
    <source>
        <strain evidence="4 5">B05.10</strain>
    </source>
</reference>
<evidence type="ECO:0000259" key="3">
    <source>
        <dbReference type="Pfam" id="PF00501"/>
    </source>
</evidence>
<sequence>MLVLRALQTFPSNFKMSAKTSTVPDESNLLLPAVIDLRAQEDPDKLFCVLLKSADVQDGLDYVSYSDYANAVNRCSWWLEGKLGKGDGRNMKTIGYFGPPDIRQTIVALAVSKINHKALLLSPRNSVEGIVELLDVCDCHSLLFAQDIQAIHPLVNNISSRRNLQVLPFEAVTHWLDSAKVPRYTFDATLEKDASRPFAILHTSGSTGFPEPAIYTFGAMASYRTFLEPQEVIAGAKRTMVDLWKNKVTYVAFPTSHMVGFLCGTAFNVYWGMTPIFGPGTVIPTPKLAASIHQLDICKSTVLPVSVLEPLTRVPEYLEGLRSLDLTIWCGSPFSSSAVPEKIRSLVTINAGYGATEAGPFVTQVESQDDYEYMSFSPLMGARFQQYTDDLYEMIIDKKVELNGAQHIFCAFPELNEWHSKDLFSKHPTKPDLWRYEGRTDDILVLSTGANINPLSMEGVLMTHPKVVSALLTGERKPETAWLIEVCDPPQNVEDRQSLIEELWSTIEKANDEAHVRIEAKVKRSNIIFVTKEKPMSRAAKGSVQRKATIRAYREELDALYDN</sequence>
<dbReference type="VEuPathDB" id="FungiDB:Bcin02g06290"/>
<dbReference type="InterPro" id="IPR051414">
    <property type="entry name" value="Adenylate-forming_Reductase"/>
</dbReference>
<dbReference type="EMBL" id="CP009806">
    <property type="protein sequence ID" value="ATZ47339.1"/>
    <property type="molecule type" value="Genomic_DNA"/>
</dbReference>
<name>A0A384J9V4_BOTFB</name>
<dbReference type="Pfam" id="PF00501">
    <property type="entry name" value="AMP-binding"/>
    <property type="match status" value="1"/>
</dbReference>
<gene>
    <name evidence="4" type="ORF">BCIN_02g06290</name>
</gene>
<dbReference type="PANTHER" id="PTHR43439:SF2">
    <property type="entry name" value="ENZYME, PUTATIVE (JCVI)-RELATED"/>
    <property type="match status" value="1"/>
</dbReference>
<reference evidence="4 5" key="3">
    <citation type="journal article" date="2017" name="Mol. Plant Pathol.">
        <title>A gapless genome sequence of the fungus Botrytis cinerea.</title>
        <authorList>
            <person name="Van Kan J.A."/>
            <person name="Stassen J.H."/>
            <person name="Mosbach A."/>
            <person name="Van Der Lee T.A."/>
            <person name="Faino L."/>
            <person name="Farmer A.D."/>
            <person name="Papasotiriou D.G."/>
            <person name="Zhou S."/>
            <person name="Seidl M.F."/>
            <person name="Cottam E."/>
            <person name="Edel D."/>
            <person name="Hahn M."/>
            <person name="Schwartz D.C."/>
            <person name="Dietrich R.A."/>
            <person name="Widdison S."/>
            <person name="Scalliet G."/>
        </authorList>
    </citation>
    <scope>NUCLEOTIDE SEQUENCE [LARGE SCALE GENOMIC DNA]</scope>
    <source>
        <strain evidence="4 5">B05.10</strain>
    </source>
</reference>